<protein>
    <recommendedName>
        <fullName evidence="1">Thioesterase domain-containing protein</fullName>
    </recommendedName>
</protein>
<evidence type="ECO:0000313" key="2">
    <source>
        <dbReference type="EMBL" id="KEP99969.1"/>
    </source>
</evidence>
<dbReference type="InterPro" id="IPR029069">
    <property type="entry name" value="HotDog_dom_sf"/>
</dbReference>
<organism evidence="2 3">
    <name type="scientific">Snodgrassella alvi SCGC AB-598-J21</name>
    <dbReference type="NCBI Taxonomy" id="1385367"/>
    <lineage>
        <taxon>Bacteria</taxon>
        <taxon>Pseudomonadati</taxon>
        <taxon>Pseudomonadota</taxon>
        <taxon>Betaproteobacteria</taxon>
        <taxon>Neisseriales</taxon>
        <taxon>Neisseriaceae</taxon>
        <taxon>Snodgrassella</taxon>
    </lineage>
</organism>
<evidence type="ECO:0000259" key="1">
    <source>
        <dbReference type="Pfam" id="PF03061"/>
    </source>
</evidence>
<dbReference type="CDD" id="cd03443">
    <property type="entry name" value="PaaI_thioesterase"/>
    <property type="match status" value="1"/>
</dbReference>
<dbReference type="InterPro" id="IPR006683">
    <property type="entry name" value="Thioestr_dom"/>
</dbReference>
<evidence type="ECO:0000313" key="3">
    <source>
        <dbReference type="Proteomes" id="UP000027644"/>
    </source>
</evidence>
<dbReference type="Gene3D" id="3.10.129.10">
    <property type="entry name" value="Hotdog Thioesterase"/>
    <property type="match status" value="1"/>
</dbReference>
<feature type="domain" description="Thioesterase" evidence="1">
    <location>
        <begin position="57"/>
        <end position="129"/>
    </location>
</feature>
<reference evidence="2 3" key="1">
    <citation type="journal article" date="2014" name="PLoS Genet.">
        <title>Hidden diversity in honey bee gut symbionts detected by single-cell genomics.</title>
        <authorList>
            <person name="Engel P."/>
            <person name="Stepanauskas R."/>
            <person name="Moran N."/>
        </authorList>
    </citation>
    <scope>NUCLEOTIDE SEQUENCE [LARGE SCALE GENOMIC DNA]</scope>
    <source>
        <strain evidence="2 3">SCGC AB-598-J21</strain>
    </source>
</reference>
<dbReference type="SUPFAM" id="SSF54637">
    <property type="entry name" value="Thioesterase/thiol ester dehydrase-isomerase"/>
    <property type="match status" value="1"/>
</dbReference>
<comment type="caution">
    <text evidence="2">The sequence shown here is derived from an EMBL/GenBank/DDBJ whole genome shotgun (WGS) entry which is preliminary data.</text>
</comment>
<dbReference type="EMBL" id="AVQL01000456">
    <property type="protein sequence ID" value="KEP99969.1"/>
    <property type="molecule type" value="Genomic_DNA"/>
</dbReference>
<accession>A0A074VBY3</accession>
<dbReference type="Proteomes" id="UP000027644">
    <property type="component" value="Unassembled WGS sequence"/>
</dbReference>
<dbReference type="AlphaFoldDB" id="A0A074VBY3"/>
<gene>
    <name evidence="2" type="ORF">SASC598J21_024060</name>
</gene>
<proteinExistence type="predicted"/>
<name>A0A074VBY3_9NEIS</name>
<sequence>MNPTIFQLDEQLTIQAHQRIPYCAAINLQIGTDSLNKRLYSLPFARQNIGNIFLPALHGGLIGGFLQSCISLYLMEQQNLQESAQIIDYSTDYLLSGKPVDSYAQCEIMHAGKRISHVTATMWQAQSDKPIAFARAHLQMPAIAN</sequence>
<dbReference type="Pfam" id="PF03061">
    <property type="entry name" value="4HBT"/>
    <property type="match status" value="1"/>
</dbReference>